<dbReference type="SUPFAM" id="SSF103473">
    <property type="entry name" value="MFS general substrate transporter"/>
    <property type="match status" value="1"/>
</dbReference>
<feature type="domain" description="Major facilitator superfamily (MFS) profile" evidence="9">
    <location>
        <begin position="82"/>
        <end position="532"/>
    </location>
</feature>
<evidence type="ECO:0000256" key="3">
    <source>
        <dbReference type="ARBA" id="ARBA00022475"/>
    </source>
</evidence>
<dbReference type="AlphaFoldDB" id="A0A3R7QXQ4"/>
<keyword evidence="2" id="KW-0813">Transport</keyword>
<keyword evidence="5 8" id="KW-0812">Transmembrane</keyword>
<evidence type="ECO:0000313" key="11">
    <source>
        <dbReference type="Proteomes" id="UP000283509"/>
    </source>
</evidence>
<evidence type="ECO:0000256" key="7">
    <source>
        <dbReference type="ARBA" id="ARBA00023136"/>
    </source>
</evidence>
<keyword evidence="7 8" id="KW-0472">Membrane</keyword>
<dbReference type="Proteomes" id="UP000283509">
    <property type="component" value="Unassembled WGS sequence"/>
</dbReference>
<evidence type="ECO:0000256" key="6">
    <source>
        <dbReference type="ARBA" id="ARBA00022989"/>
    </source>
</evidence>
<dbReference type="OrthoDB" id="6362364at2759"/>
<feature type="transmembrane region" description="Helical" evidence="8">
    <location>
        <begin position="315"/>
        <end position="333"/>
    </location>
</feature>
<evidence type="ECO:0000256" key="8">
    <source>
        <dbReference type="SAM" id="Phobius"/>
    </source>
</evidence>
<protein>
    <submittedName>
        <fullName evidence="10">Putative facilitated trehalose transporter Tret1-like</fullName>
    </submittedName>
</protein>
<accession>A0A3R7QXQ4</accession>
<dbReference type="PROSITE" id="PS50850">
    <property type="entry name" value="MFS"/>
    <property type="match status" value="1"/>
</dbReference>
<organism evidence="10 11">
    <name type="scientific">Penaeus vannamei</name>
    <name type="common">Whiteleg shrimp</name>
    <name type="synonym">Litopenaeus vannamei</name>
    <dbReference type="NCBI Taxonomy" id="6689"/>
    <lineage>
        <taxon>Eukaryota</taxon>
        <taxon>Metazoa</taxon>
        <taxon>Ecdysozoa</taxon>
        <taxon>Arthropoda</taxon>
        <taxon>Crustacea</taxon>
        <taxon>Multicrustacea</taxon>
        <taxon>Malacostraca</taxon>
        <taxon>Eumalacostraca</taxon>
        <taxon>Eucarida</taxon>
        <taxon>Decapoda</taxon>
        <taxon>Dendrobranchiata</taxon>
        <taxon>Penaeoidea</taxon>
        <taxon>Penaeidae</taxon>
        <taxon>Penaeus</taxon>
    </lineage>
</organism>
<dbReference type="InterPro" id="IPR036259">
    <property type="entry name" value="MFS_trans_sf"/>
</dbReference>
<reference evidence="10 11" key="2">
    <citation type="submission" date="2019-01" db="EMBL/GenBank/DDBJ databases">
        <title>The decoding of complex shrimp genome reveals the adaptation for benthos swimmer, frequently molting mechanism and breeding impact on genome.</title>
        <authorList>
            <person name="Sun Y."/>
            <person name="Gao Y."/>
            <person name="Yu Y."/>
        </authorList>
    </citation>
    <scope>NUCLEOTIDE SEQUENCE [LARGE SCALE GENOMIC DNA]</scope>
    <source>
        <tissue evidence="10">Muscle</tissue>
    </source>
</reference>
<comment type="subcellular location">
    <subcellularLocation>
        <location evidence="1">Cell membrane</location>
        <topology evidence="1">Multi-pass membrane protein</topology>
    </subcellularLocation>
</comment>
<gene>
    <name evidence="10" type="ORF">C7M84_024583</name>
</gene>
<evidence type="ECO:0000256" key="2">
    <source>
        <dbReference type="ARBA" id="ARBA00022448"/>
    </source>
</evidence>
<feature type="transmembrane region" description="Helical" evidence="8">
    <location>
        <begin position="88"/>
        <end position="108"/>
    </location>
</feature>
<feature type="transmembrane region" description="Helical" evidence="8">
    <location>
        <begin position="215"/>
        <end position="235"/>
    </location>
</feature>
<evidence type="ECO:0000259" key="9">
    <source>
        <dbReference type="PROSITE" id="PS50850"/>
    </source>
</evidence>
<feature type="transmembrane region" description="Helical" evidence="8">
    <location>
        <begin position="120"/>
        <end position="141"/>
    </location>
</feature>
<feature type="transmembrane region" description="Helical" evidence="8">
    <location>
        <begin position="441"/>
        <end position="465"/>
    </location>
</feature>
<feature type="transmembrane region" description="Helical" evidence="8">
    <location>
        <begin position="477"/>
        <end position="497"/>
    </location>
</feature>
<evidence type="ECO:0000256" key="5">
    <source>
        <dbReference type="ARBA" id="ARBA00022692"/>
    </source>
</evidence>
<dbReference type="GO" id="GO:0022857">
    <property type="term" value="F:transmembrane transporter activity"/>
    <property type="evidence" value="ECO:0007669"/>
    <property type="project" value="InterPro"/>
</dbReference>
<feature type="transmembrane region" description="Helical" evidence="8">
    <location>
        <begin position="353"/>
        <end position="372"/>
    </location>
</feature>
<feature type="transmembrane region" description="Helical" evidence="8">
    <location>
        <begin position="509"/>
        <end position="528"/>
    </location>
</feature>
<feature type="transmembrane region" description="Helical" evidence="8">
    <location>
        <begin position="379"/>
        <end position="401"/>
    </location>
</feature>
<dbReference type="GO" id="GO:0005886">
    <property type="term" value="C:plasma membrane"/>
    <property type="evidence" value="ECO:0007669"/>
    <property type="project" value="UniProtKB-SubCell"/>
</dbReference>
<dbReference type="InterPro" id="IPR005828">
    <property type="entry name" value="MFS_sugar_transport-like"/>
</dbReference>
<dbReference type="EMBL" id="QCYY01000853">
    <property type="protein sequence ID" value="ROT82254.1"/>
    <property type="molecule type" value="Genomic_DNA"/>
</dbReference>
<dbReference type="Gene3D" id="1.20.1250.20">
    <property type="entry name" value="MFS general substrate transporter like domains"/>
    <property type="match status" value="1"/>
</dbReference>
<reference evidence="10 11" key="1">
    <citation type="submission" date="2018-04" db="EMBL/GenBank/DDBJ databases">
        <authorList>
            <person name="Zhang X."/>
            <person name="Yuan J."/>
            <person name="Li F."/>
            <person name="Xiang J."/>
        </authorList>
    </citation>
    <scope>NUCLEOTIDE SEQUENCE [LARGE SCALE GENOMIC DNA]</scope>
    <source>
        <tissue evidence="10">Muscle</tissue>
    </source>
</reference>
<dbReference type="PROSITE" id="PS00216">
    <property type="entry name" value="SUGAR_TRANSPORT_1"/>
    <property type="match status" value="1"/>
</dbReference>
<dbReference type="PANTHER" id="PTHR48021:SF1">
    <property type="entry name" value="GH07001P-RELATED"/>
    <property type="match status" value="1"/>
</dbReference>
<dbReference type="Pfam" id="PF00083">
    <property type="entry name" value="Sugar_tr"/>
    <property type="match status" value="1"/>
</dbReference>
<evidence type="ECO:0000256" key="4">
    <source>
        <dbReference type="ARBA" id="ARBA00022597"/>
    </source>
</evidence>
<dbReference type="InterPro" id="IPR005829">
    <property type="entry name" value="Sugar_transporter_CS"/>
</dbReference>
<proteinExistence type="predicted"/>
<name>A0A3R7QXQ4_PENVA</name>
<keyword evidence="11" id="KW-1185">Reference proteome</keyword>
<keyword evidence="3" id="KW-1003">Cell membrane</keyword>
<feature type="transmembrane region" description="Helical" evidence="8">
    <location>
        <begin position="173"/>
        <end position="194"/>
    </location>
</feature>
<dbReference type="STRING" id="6689.A0A3R7QXQ4"/>
<sequence>MAVVIYETAKYCFPSGIGGISSGTPVLTHVEKGKEIRVPLHTDEKSEQANGTPSLTSVEDVTANQLADSGVHNEEPTFQRNLRYAKQLLMLILATQGHVNLGMIVSWSNALVADLRVDNATLLGTQIATASTFPFAGWLVARVGRRRPMMLFCVPGVVGWTFCALASDQKLVLVGRYFTGVSAAILGAAVRTYLVEVADTGIRGAASMLPEVMKGLGAIAIIAAGMLMPWYYLAFMCGAQILFYSCLIVPFLPESPSYLAVAGEEGEARRVLRSLRGPAVSLDKEIQKLKEENRRSSSDSSMWAIFSDSQVVKRILIITGIFFISNFSGSEVIRVNATRMLQTSGLAMDGEKSTIVVFSVLLCGNIVGFFLLDRLGRRWSVALSLVLVAISHAAMGVYVYFDEADNVLATVDVVPLESGNMTSRLNEYFTDQSVSTKDFTWVPLACLMLAAFSANLGVAPVPWILSVEYFPTSIRSQVMGVSTMIGNLISFAVLQAYSPMQAAFTQAGLYWSYASVAALGIIYTFCFVQETKGRRVG</sequence>
<dbReference type="InterPro" id="IPR050549">
    <property type="entry name" value="MFS_Trehalose_Transporter"/>
</dbReference>
<dbReference type="FunFam" id="1.20.1250.20:FF:000218">
    <property type="entry name" value="facilitated trehalose transporter Tret1"/>
    <property type="match status" value="1"/>
</dbReference>
<dbReference type="InterPro" id="IPR020846">
    <property type="entry name" value="MFS_dom"/>
</dbReference>
<evidence type="ECO:0000313" key="10">
    <source>
        <dbReference type="EMBL" id="ROT82254.1"/>
    </source>
</evidence>
<keyword evidence="4" id="KW-0762">Sugar transport</keyword>
<comment type="caution">
    <text evidence="10">The sequence shown here is derived from an EMBL/GenBank/DDBJ whole genome shotgun (WGS) entry which is preliminary data.</text>
</comment>
<keyword evidence="6 8" id="KW-1133">Transmembrane helix</keyword>
<evidence type="ECO:0000256" key="1">
    <source>
        <dbReference type="ARBA" id="ARBA00004651"/>
    </source>
</evidence>
<dbReference type="PANTHER" id="PTHR48021">
    <property type="match status" value="1"/>
</dbReference>